<dbReference type="Pfam" id="PF11651">
    <property type="entry name" value="P22_CoatProtein"/>
    <property type="match status" value="1"/>
</dbReference>
<gene>
    <name evidence="1" type="ORF">P4B07_14805</name>
</gene>
<dbReference type="RefSeq" id="WP_034806367.1">
    <property type="nucleotide sequence ID" value="NZ_CP015880.1"/>
</dbReference>
<name>A0ABY8HCJ3_ENSAD</name>
<dbReference type="GeneID" id="29518683"/>
<accession>A0ABY8HCJ3</accession>
<proteinExistence type="predicted"/>
<dbReference type="EMBL" id="CP121308">
    <property type="protein sequence ID" value="WFP89821.1"/>
    <property type="molecule type" value="Genomic_DNA"/>
</dbReference>
<sequence>MSNTILTPTAVTREALRILHQKLNFIGSINRQYDDSFAKSGAKIGDSLKIRMPNQYTVRTGKTIDTQDTQEISQTLTVATQKGVDTNFSSADLTLSLDDFSKRILDPAMAVLAANIEYDAMSMYKDVYNAQWTSGSAITYNDILSGRVKMNGGLAPTSGRSANLNSQDMADLVKDTKTLFNDQAQLSKQYKEGFMGRAAGYDFMENTLWPGHTRGAADANYVVNTSTGITSGSATVAVTAGTGAMNKGDVFTIVGVNSVHPETKIDTGRQQQFVVAADYSGGAGNITVSPTPVTSGARQNVVINSAGAGKAIAFAGTASGQDGTSLLYHEDAFTFATADLVMPNGVDFARREVQDGISMRIVRAYDINNDNLPCRIDVLYGYKSLRPEWSTRLHFN</sequence>
<reference evidence="1 2" key="1">
    <citation type="submission" date="2023-03" db="EMBL/GenBank/DDBJ databases">
        <title>Comparative genome and transcriptome analysis combination mining strategies for increasing vitamin B12 production of Ensifer adhaerens strain.</title>
        <authorList>
            <person name="Yongheng L."/>
        </authorList>
    </citation>
    <scope>NUCLEOTIDE SEQUENCE [LARGE SCALE GENOMIC DNA]</scope>
    <source>
        <strain evidence="1 2">Casida A-T305</strain>
    </source>
</reference>
<dbReference type="Proteomes" id="UP001214094">
    <property type="component" value="Chromosome"/>
</dbReference>
<dbReference type="Gene3D" id="2.40.30.240">
    <property type="match status" value="1"/>
</dbReference>
<evidence type="ECO:0000313" key="1">
    <source>
        <dbReference type="EMBL" id="WFP89821.1"/>
    </source>
</evidence>
<keyword evidence="2" id="KW-1185">Reference proteome</keyword>
<protein>
    <submittedName>
        <fullName evidence="1">P22 phage major capsid protein family protein</fullName>
    </submittedName>
</protein>
<organism evidence="1 2">
    <name type="scientific">Ensifer adhaerens</name>
    <name type="common">Sinorhizobium morelense</name>
    <dbReference type="NCBI Taxonomy" id="106592"/>
    <lineage>
        <taxon>Bacteria</taxon>
        <taxon>Pseudomonadati</taxon>
        <taxon>Pseudomonadota</taxon>
        <taxon>Alphaproteobacteria</taxon>
        <taxon>Hyphomicrobiales</taxon>
        <taxon>Rhizobiaceae</taxon>
        <taxon>Sinorhizobium/Ensifer group</taxon>
        <taxon>Ensifer</taxon>
    </lineage>
</organism>
<evidence type="ECO:0000313" key="2">
    <source>
        <dbReference type="Proteomes" id="UP001214094"/>
    </source>
</evidence>
<dbReference type="InterPro" id="IPR024659">
    <property type="entry name" value="Phage_coat_Gp5"/>
</dbReference>